<dbReference type="InterPro" id="IPR017853">
    <property type="entry name" value="GH"/>
</dbReference>
<dbReference type="EMBL" id="LUUJ01000110">
    <property type="protein sequence ID" value="OAI12528.1"/>
    <property type="molecule type" value="Genomic_DNA"/>
</dbReference>
<keyword evidence="4 12" id="KW-0472">Membrane</keyword>
<keyword evidence="13" id="KW-0732">Signal</keyword>
<proteinExistence type="predicted"/>
<evidence type="ECO:0000256" key="9">
    <source>
        <dbReference type="ARBA" id="ARBA00037649"/>
    </source>
</evidence>
<keyword evidence="12" id="KW-1133">Transmembrane helix</keyword>
<evidence type="ECO:0000256" key="11">
    <source>
        <dbReference type="ARBA" id="ARBA00043078"/>
    </source>
</evidence>
<gene>
    <name evidence="14" type="ORF">A1507_03035</name>
</gene>
<dbReference type="RefSeq" id="WP_064042069.1">
    <property type="nucleotide sequence ID" value="NZ_LUUJ01000110.1"/>
</dbReference>
<evidence type="ECO:0000313" key="14">
    <source>
        <dbReference type="EMBL" id="OAI12528.1"/>
    </source>
</evidence>
<feature type="transmembrane region" description="Helical" evidence="12">
    <location>
        <begin position="378"/>
        <end position="398"/>
    </location>
</feature>
<keyword evidence="8" id="KW-0624">Polysaccharide degradation</keyword>
<evidence type="ECO:0000256" key="3">
    <source>
        <dbReference type="ARBA" id="ARBA00022801"/>
    </source>
</evidence>
<evidence type="ECO:0000256" key="7">
    <source>
        <dbReference type="ARBA" id="ARBA00023316"/>
    </source>
</evidence>
<keyword evidence="2" id="KW-1003">Cell membrane</keyword>
<dbReference type="OrthoDB" id="9806824at2"/>
<evidence type="ECO:0000256" key="13">
    <source>
        <dbReference type="SAM" id="SignalP"/>
    </source>
</evidence>
<dbReference type="SUPFAM" id="SSF51445">
    <property type="entry name" value="(Trans)glycosidases"/>
    <property type="match status" value="1"/>
</dbReference>
<evidence type="ECO:0000256" key="5">
    <source>
        <dbReference type="ARBA" id="ARBA00023180"/>
    </source>
</evidence>
<feature type="transmembrane region" description="Helical" evidence="12">
    <location>
        <begin position="485"/>
        <end position="505"/>
    </location>
</feature>
<protein>
    <recommendedName>
        <fullName evidence="11">Endo-1,3-beta-glucanase btgC</fullName>
    </recommendedName>
    <alternativeName>
        <fullName evidence="10">Laminarinase btgC</fullName>
    </alternativeName>
</protein>
<dbReference type="Proteomes" id="UP000077857">
    <property type="component" value="Unassembled WGS sequence"/>
</dbReference>
<comment type="subcellular location">
    <subcellularLocation>
        <location evidence="1">Cell membrane</location>
    </subcellularLocation>
</comment>
<feature type="transmembrane region" description="Helical" evidence="12">
    <location>
        <begin position="348"/>
        <end position="366"/>
    </location>
</feature>
<feature type="chain" id="PRO_5008068712" description="Endo-1,3-beta-glucanase btgC" evidence="13">
    <location>
        <begin position="19"/>
        <end position="570"/>
    </location>
</feature>
<evidence type="ECO:0000256" key="4">
    <source>
        <dbReference type="ARBA" id="ARBA00023136"/>
    </source>
</evidence>
<dbReference type="AlphaFoldDB" id="A0A177N3H4"/>
<name>A0A177N3H4_9GAMM</name>
<feature type="transmembrane region" description="Helical" evidence="12">
    <location>
        <begin position="534"/>
        <end position="550"/>
    </location>
</feature>
<dbReference type="GO" id="GO:0016787">
    <property type="term" value="F:hydrolase activity"/>
    <property type="evidence" value="ECO:0007669"/>
    <property type="project" value="UniProtKB-KW"/>
</dbReference>
<evidence type="ECO:0000256" key="12">
    <source>
        <dbReference type="SAM" id="Phobius"/>
    </source>
</evidence>
<sequence>MSLLKIPFCLLFVFLAHAALAWYQNQPQAAGPDVPSGKLRSLSFAPYHAGFSPIAQKFPLPEHIEHDARLIADKTYTIRTYSVRGGMQPTPDYARQYGLDMMMGAWLGDGHPENQVEIQTLIQAANQHADVVKRVIVGNEVLLRKDMDIDTLIGYIRQVKQAVQQPVTYADVWSSYLQYPQLFREVDFITIHILPYWEDEPVAIEHAAEHVEKIVRQIEDKARSMGVDKPILIGESGWPSVGRQRGAAVPGVVNSARYIRDLIQVANRHGFDYNIVEAFNQPWKSHNEGVVGANWGLLDIDREPVFPLTGPVRKNPDWLLQFGWAAALNLTAAACAWRSLQRLPAAKLAAYLALGQLFGAGLVHLADLSWETSYSPWQQAYSLALVAANTALAGLLLVQAHAAAAGSAVASPYRKALQTAYLFFMALAVVKTYLLAFDGRYLSFPVEQFAIPALGIFQLAFCRRLNHLVAAADSEAVAGKHSSRLALLLGIGSFGVVAGETYSFMSAYDFIQAHPSFGEGLPVALGYVMQNRQLLSWLLCILILALPFWPRPGAKQLAQNGGIRIGGENR</sequence>
<comment type="caution">
    <text evidence="14">The sequence shown here is derived from an EMBL/GenBank/DDBJ whole genome shotgun (WGS) entry which is preliminary data.</text>
</comment>
<dbReference type="InterPro" id="IPR050732">
    <property type="entry name" value="Beta-glucan_modifiers"/>
</dbReference>
<evidence type="ECO:0000256" key="1">
    <source>
        <dbReference type="ARBA" id="ARBA00004236"/>
    </source>
</evidence>
<evidence type="ECO:0000256" key="10">
    <source>
        <dbReference type="ARBA" id="ARBA00042373"/>
    </source>
</evidence>
<dbReference type="PANTHER" id="PTHR16631">
    <property type="entry name" value="GLUCAN 1,3-BETA-GLUCOSIDASE"/>
    <property type="match status" value="1"/>
</dbReference>
<organism evidence="14 15">
    <name type="scientific">Methylomonas koyamae</name>
    <dbReference type="NCBI Taxonomy" id="702114"/>
    <lineage>
        <taxon>Bacteria</taxon>
        <taxon>Pseudomonadati</taxon>
        <taxon>Pseudomonadota</taxon>
        <taxon>Gammaproteobacteria</taxon>
        <taxon>Methylococcales</taxon>
        <taxon>Methylococcaceae</taxon>
        <taxon>Methylomonas</taxon>
    </lineage>
</organism>
<dbReference type="Gene3D" id="3.20.20.80">
    <property type="entry name" value="Glycosidases"/>
    <property type="match status" value="1"/>
</dbReference>
<keyword evidence="12" id="KW-0812">Transmembrane</keyword>
<keyword evidence="3" id="KW-0378">Hydrolase</keyword>
<keyword evidence="6" id="KW-0119">Carbohydrate metabolism</keyword>
<dbReference type="GO" id="GO:0005886">
    <property type="term" value="C:plasma membrane"/>
    <property type="evidence" value="ECO:0007669"/>
    <property type="project" value="UniProtKB-SubCell"/>
</dbReference>
<reference evidence="14 15" key="1">
    <citation type="submission" date="2016-03" db="EMBL/GenBank/DDBJ databases">
        <authorList>
            <person name="Ploux O."/>
        </authorList>
    </citation>
    <scope>NUCLEOTIDE SEQUENCE [LARGE SCALE GENOMIC DNA]</scope>
    <source>
        <strain evidence="14 15">R-45378</strain>
    </source>
</reference>
<feature type="signal peptide" evidence="13">
    <location>
        <begin position="1"/>
        <end position="18"/>
    </location>
</feature>
<evidence type="ECO:0000256" key="2">
    <source>
        <dbReference type="ARBA" id="ARBA00022475"/>
    </source>
</evidence>
<accession>A0A177N3H4</accession>
<dbReference type="GO" id="GO:0071555">
    <property type="term" value="P:cell wall organization"/>
    <property type="evidence" value="ECO:0007669"/>
    <property type="project" value="UniProtKB-KW"/>
</dbReference>
<dbReference type="GO" id="GO:0000272">
    <property type="term" value="P:polysaccharide catabolic process"/>
    <property type="evidence" value="ECO:0007669"/>
    <property type="project" value="UniProtKB-KW"/>
</dbReference>
<keyword evidence="7" id="KW-0961">Cell wall biogenesis/degradation</keyword>
<evidence type="ECO:0000256" key="6">
    <source>
        <dbReference type="ARBA" id="ARBA00023277"/>
    </source>
</evidence>
<comment type="function">
    <text evidence="9">Glucanases play a role in cell expansion during growth, in cell-cell fusion during mating, and in spore release during sporulation. This enzyme may be involved in beta-glucan degradation. Active on laminarin and lichenan.</text>
</comment>
<keyword evidence="5" id="KW-0325">Glycoprotein</keyword>
<evidence type="ECO:0000256" key="8">
    <source>
        <dbReference type="ARBA" id="ARBA00023326"/>
    </source>
</evidence>
<evidence type="ECO:0000313" key="15">
    <source>
        <dbReference type="Proteomes" id="UP000077857"/>
    </source>
</evidence>
<dbReference type="PANTHER" id="PTHR16631:SF17">
    <property type="entry name" value="GLUCAN ENDO-1,3-BETA-GLUCOSIDASE BTGC"/>
    <property type="match status" value="1"/>
</dbReference>
<feature type="transmembrane region" description="Helical" evidence="12">
    <location>
        <begin position="419"/>
        <end position="437"/>
    </location>
</feature>